<name>A0ABM7WER4_9BACT</name>
<dbReference type="Proteomes" id="UP000830055">
    <property type="component" value="Chromosome"/>
</dbReference>
<evidence type="ECO:0000256" key="1">
    <source>
        <dbReference type="SAM" id="MobiDB-lite"/>
    </source>
</evidence>
<organism evidence="2 3">
    <name type="scientific">Desulfofustis limnaeus</name>
    <dbReference type="NCBI Taxonomy" id="2740163"/>
    <lineage>
        <taxon>Bacteria</taxon>
        <taxon>Pseudomonadati</taxon>
        <taxon>Thermodesulfobacteriota</taxon>
        <taxon>Desulfobulbia</taxon>
        <taxon>Desulfobulbales</taxon>
        <taxon>Desulfocapsaceae</taxon>
        <taxon>Desulfofustis</taxon>
    </lineage>
</organism>
<keyword evidence="3" id="KW-1185">Reference proteome</keyword>
<proteinExistence type="predicted"/>
<evidence type="ECO:0000313" key="3">
    <source>
        <dbReference type="Proteomes" id="UP000830055"/>
    </source>
</evidence>
<evidence type="ECO:0000313" key="2">
    <source>
        <dbReference type="EMBL" id="BDD89442.1"/>
    </source>
</evidence>
<protein>
    <submittedName>
        <fullName evidence="2">Uncharacterized protein</fullName>
    </submittedName>
</protein>
<gene>
    <name evidence="2" type="ORF">DPPLL_38070</name>
</gene>
<accession>A0ABM7WER4</accession>
<sequence length="69" mass="8502">MVLKALASELYRAQRKVHELEDRVASCQLRDEDRLRRELQEAQRERDQLRRLIDARKEPPPFRRNFKDR</sequence>
<dbReference type="EMBL" id="AP025516">
    <property type="protein sequence ID" value="BDD89442.1"/>
    <property type="molecule type" value="Genomic_DNA"/>
</dbReference>
<reference evidence="2 3" key="1">
    <citation type="submission" date="2022-01" db="EMBL/GenBank/DDBJ databases">
        <title>Desulfofustis limnae sp. nov., a novel mesophilic sulfate-reducing bacterium isolated from marsh soil.</title>
        <authorList>
            <person name="Watanabe M."/>
            <person name="Takahashi A."/>
            <person name="Kojima H."/>
            <person name="Fukui M."/>
        </authorList>
    </citation>
    <scope>NUCLEOTIDE SEQUENCE [LARGE SCALE GENOMIC DNA]</scope>
    <source>
        <strain evidence="2 3">PPLL</strain>
    </source>
</reference>
<feature type="region of interest" description="Disordered" evidence="1">
    <location>
        <begin position="47"/>
        <end position="69"/>
    </location>
</feature>
<dbReference type="RefSeq" id="WP_284152742.1">
    <property type="nucleotide sequence ID" value="NZ_AP025516.1"/>
</dbReference>